<feature type="transmembrane region" description="Helical" evidence="9">
    <location>
        <begin position="250"/>
        <end position="269"/>
    </location>
</feature>
<dbReference type="RefSeq" id="WP_154458470.1">
    <property type="nucleotide sequence ID" value="NZ_VUMV01000007.1"/>
</dbReference>
<feature type="transmembrane region" description="Helical" evidence="9">
    <location>
        <begin position="216"/>
        <end position="238"/>
    </location>
</feature>
<dbReference type="GO" id="GO:0016020">
    <property type="term" value="C:membrane"/>
    <property type="evidence" value="ECO:0007669"/>
    <property type="project" value="InterPro"/>
</dbReference>
<comment type="similarity">
    <text evidence="1">Belongs to the KdgT transporter family.</text>
</comment>
<dbReference type="Gene3D" id="1.20.1530.20">
    <property type="match status" value="1"/>
</dbReference>
<evidence type="ECO:0000256" key="4">
    <source>
        <dbReference type="ARBA" id="ARBA00022597"/>
    </source>
</evidence>
<evidence type="ECO:0000313" key="10">
    <source>
        <dbReference type="EMBL" id="MST82557.1"/>
    </source>
</evidence>
<feature type="transmembrane region" description="Helical" evidence="9">
    <location>
        <begin position="12"/>
        <end position="29"/>
    </location>
</feature>
<keyword evidence="5 9" id="KW-0812">Transmembrane</keyword>
<reference evidence="10 11" key="1">
    <citation type="submission" date="2019-08" db="EMBL/GenBank/DDBJ databases">
        <title>In-depth cultivation of the pig gut microbiome towards novel bacterial diversity and tailored functional studies.</title>
        <authorList>
            <person name="Wylensek D."/>
            <person name="Hitch T.C.A."/>
            <person name="Clavel T."/>
        </authorList>
    </citation>
    <scope>NUCLEOTIDE SEQUENCE [LARGE SCALE GENOMIC DNA]</scope>
    <source>
        <strain evidence="10 11">Oil+RF-744-WCA-WT-13</strain>
    </source>
</reference>
<dbReference type="Proteomes" id="UP000466864">
    <property type="component" value="Unassembled WGS sequence"/>
</dbReference>
<accession>A0A7X2P975</accession>
<feature type="transmembrane region" description="Helical" evidence="9">
    <location>
        <begin position="35"/>
        <end position="57"/>
    </location>
</feature>
<keyword evidence="7 9" id="KW-1133">Transmembrane helix</keyword>
<proteinExistence type="inferred from homology"/>
<evidence type="ECO:0000256" key="9">
    <source>
        <dbReference type="SAM" id="Phobius"/>
    </source>
</evidence>
<gene>
    <name evidence="10" type="ORF">FYJ60_09535</name>
</gene>
<feature type="transmembrane region" description="Helical" evidence="9">
    <location>
        <begin position="275"/>
        <end position="306"/>
    </location>
</feature>
<keyword evidence="3" id="KW-1003">Cell membrane</keyword>
<feature type="transmembrane region" description="Helical" evidence="9">
    <location>
        <begin position="77"/>
        <end position="97"/>
    </location>
</feature>
<dbReference type="PROSITE" id="PS51257">
    <property type="entry name" value="PROKAR_LIPOPROTEIN"/>
    <property type="match status" value="1"/>
</dbReference>
<dbReference type="InterPro" id="IPR038770">
    <property type="entry name" value="Na+/solute_symporter_sf"/>
</dbReference>
<name>A0A7X2P975_9FIRM</name>
<evidence type="ECO:0000256" key="3">
    <source>
        <dbReference type="ARBA" id="ARBA00022475"/>
    </source>
</evidence>
<dbReference type="AlphaFoldDB" id="A0A7X2P975"/>
<feature type="transmembrane region" description="Helical" evidence="9">
    <location>
        <begin position="162"/>
        <end position="183"/>
    </location>
</feature>
<dbReference type="GO" id="GO:0015649">
    <property type="term" value="F:2-keto-3-deoxygluconate:proton symporter activity"/>
    <property type="evidence" value="ECO:0007669"/>
    <property type="project" value="InterPro"/>
</dbReference>
<evidence type="ECO:0000256" key="1">
    <source>
        <dbReference type="ARBA" id="ARBA00006430"/>
    </source>
</evidence>
<keyword evidence="4" id="KW-0762">Sugar transport</keyword>
<comment type="caution">
    <text evidence="10">The sequence shown here is derived from an EMBL/GenBank/DDBJ whole genome shotgun (WGS) entry which is preliminary data.</text>
</comment>
<keyword evidence="6" id="KW-0769">Symport</keyword>
<dbReference type="Pfam" id="PF03812">
    <property type="entry name" value="KdgT"/>
    <property type="match status" value="1"/>
</dbReference>
<evidence type="ECO:0000256" key="7">
    <source>
        <dbReference type="ARBA" id="ARBA00022989"/>
    </source>
</evidence>
<keyword evidence="8 9" id="KW-0472">Membrane</keyword>
<sequence length="334" mass="34209">MKIMQFIKKVPAGMMVVPLLAGCLVNTFAPNALQIGGITTATFSSAGSSCALGILLFCMGTNLKVKELPAVFKRGGLLLIAKFIIGALLGILVGKLFGSNGFLGISSMAMICAVTNSNGSVYFALMQQYGDDKDCACMPILAINDGPFLTLVALGASGLADIPFMSLVAAIIPILAGMILGNLDPEVTKFFGPLGSAVIPFTGFSLGAGISLKSVITGGVSGIILALITIFVGGIFIVACDHFIGRRPGYAGWAVATTAGNAVAVPAAIATADAAWASFVSIATVQVAASTVLSALIVPFIVSWWAKKYGCPKYPKPGQVFDPPADGKPIPQKG</sequence>
<keyword evidence="11" id="KW-1185">Reference proteome</keyword>
<organism evidence="10 11">
    <name type="scientific">Bilifractor porci</name>
    <dbReference type="NCBI Taxonomy" id="2606636"/>
    <lineage>
        <taxon>Bacteria</taxon>
        <taxon>Bacillati</taxon>
        <taxon>Bacillota</taxon>
        <taxon>Clostridia</taxon>
        <taxon>Lachnospirales</taxon>
        <taxon>Lachnospiraceae</taxon>
        <taxon>Bilifractor</taxon>
    </lineage>
</organism>
<feature type="transmembrane region" description="Helical" evidence="9">
    <location>
        <begin position="190"/>
        <end position="210"/>
    </location>
</feature>
<evidence type="ECO:0000256" key="8">
    <source>
        <dbReference type="ARBA" id="ARBA00023136"/>
    </source>
</evidence>
<dbReference type="EMBL" id="VUMV01000007">
    <property type="protein sequence ID" value="MST82557.1"/>
    <property type="molecule type" value="Genomic_DNA"/>
</dbReference>
<evidence type="ECO:0000256" key="2">
    <source>
        <dbReference type="ARBA" id="ARBA00022448"/>
    </source>
</evidence>
<feature type="transmembrane region" description="Helical" evidence="9">
    <location>
        <begin position="103"/>
        <end position="125"/>
    </location>
</feature>
<keyword evidence="2" id="KW-0813">Transport</keyword>
<dbReference type="InterPro" id="IPR004684">
    <property type="entry name" value="2keto-3dGluconate_permease"/>
</dbReference>
<feature type="transmembrane region" description="Helical" evidence="9">
    <location>
        <begin position="137"/>
        <end position="156"/>
    </location>
</feature>
<protein>
    <submittedName>
        <fullName evidence="10">2-keto-3-deoxygluconate permease</fullName>
    </submittedName>
</protein>
<evidence type="ECO:0000256" key="5">
    <source>
        <dbReference type="ARBA" id="ARBA00022692"/>
    </source>
</evidence>
<evidence type="ECO:0000313" key="11">
    <source>
        <dbReference type="Proteomes" id="UP000466864"/>
    </source>
</evidence>
<evidence type="ECO:0000256" key="6">
    <source>
        <dbReference type="ARBA" id="ARBA00022847"/>
    </source>
</evidence>